<dbReference type="GO" id="GO:0005886">
    <property type="term" value="C:plasma membrane"/>
    <property type="evidence" value="ECO:0007669"/>
    <property type="project" value="TreeGrafter"/>
</dbReference>
<protein>
    <submittedName>
        <fullName evidence="8">Putative MFS transporter, AGZA family, xanthine/uracil permease</fullName>
    </submittedName>
</protein>
<feature type="transmembrane region" description="Helical" evidence="7">
    <location>
        <begin position="247"/>
        <end position="269"/>
    </location>
</feature>
<keyword evidence="4 7" id="KW-0812">Transmembrane</keyword>
<comment type="similarity">
    <text evidence="2">Belongs to the nucleobase:cation symporter-2 (NCS2) (TC 2.A.40) family. Azg-like subfamily.</text>
</comment>
<keyword evidence="3" id="KW-0813">Transport</keyword>
<dbReference type="PANTHER" id="PTHR43337">
    <property type="entry name" value="XANTHINE/URACIL PERMEASE C887.17-RELATED"/>
    <property type="match status" value="1"/>
</dbReference>
<name>A0A1I0XLN6_9BACI</name>
<feature type="transmembrane region" description="Helical" evidence="7">
    <location>
        <begin position="323"/>
        <end position="344"/>
    </location>
</feature>
<evidence type="ECO:0000256" key="4">
    <source>
        <dbReference type="ARBA" id="ARBA00022692"/>
    </source>
</evidence>
<dbReference type="STRING" id="237679.SAMN04488072_105178"/>
<evidence type="ECO:0000256" key="5">
    <source>
        <dbReference type="ARBA" id="ARBA00022989"/>
    </source>
</evidence>
<evidence type="ECO:0000256" key="3">
    <source>
        <dbReference type="ARBA" id="ARBA00022448"/>
    </source>
</evidence>
<feature type="transmembrane region" description="Helical" evidence="7">
    <location>
        <begin position="79"/>
        <end position="97"/>
    </location>
</feature>
<proteinExistence type="inferred from homology"/>
<sequence length="425" mass="45149">MRRSKTLDKFFRLSEHKSNPQTEITAGLTVFMTMLYVLIIVPGMLEEAGIPKGPVTVSVILMTGFVTILMGLYSNRPFALAPGLGSVAFLAVTLVVAEGVSWQTASGMVFVSGLLFILFTILGLRQLIVRLMPPAIKLSIGAGVGLFIALIGFRNAGLVVASEDANSLQLGDIGTSSAILALIGFLIMSVLLARNVRGHLLIGIVAVTLIGVPMGVTQLPDSIFSLPESPGPVLFKLDIMEALKIEYFPFLLAFFVPDFFSSLGTMLGVAGKGNMLDKNGNLPHIDRPFLVDAGGTTVGSLFSVPVMTTYVESATGVEAGGRTGLTAVTTGLLFLLTLFVTPLIMIIPTEATAPALILVGLTMLSSVKNINFEDTTESLPAFMTIVITIFTFNFGNALLPVSLFTCLSKACPVAIKKFIPVCIFY</sequence>
<dbReference type="Proteomes" id="UP000198642">
    <property type="component" value="Unassembled WGS sequence"/>
</dbReference>
<feature type="transmembrane region" description="Helical" evidence="7">
    <location>
        <begin position="173"/>
        <end position="193"/>
    </location>
</feature>
<feature type="transmembrane region" description="Helical" evidence="7">
    <location>
        <begin position="136"/>
        <end position="153"/>
    </location>
</feature>
<dbReference type="EMBL" id="FOJW01000005">
    <property type="protein sequence ID" value="SFB02029.1"/>
    <property type="molecule type" value="Genomic_DNA"/>
</dbReference>
<feature type="transmembrane region" description="Helical" evidence="7">
    <location>
        <begin position="21"/>
        <end position="41"/>
    </location>
</feature>
<comment type="subcellular location">
    <subcellularLocation>
        <location evidence="1">Endomembrane system</location>
        <topology evidence="1">Multi-pass membrane protein</topology>
    </subcellularLocation>
</comment>
<reference evidence="8 9" key="1">
    <citation type="submission" date="2016-10" db="EMBL/GenBank/DDBJ databases">
        <authorList>
            <person name="de Groot N.N."/>
        </authorList>
    </citation>
    <scope>NUCLEOTIDE SEQUENCE [LARGE SCALE GENOMIC DNA]</scope>
    <source>
        <strain evidence="8 9">CGMCC 1.3702</strain>
    </source>
</reference>
<dbReference type="RefSeq" id="WP_211772916.1">
    <property type="nucleotide sequence ID" value="NZ_FOJW01000005.1"/>
</dbReference>
<gene>
    <name evidence="8" type="ORF">SAMN04488072_105178</name>
</gene>
<dbReference type="InterPro" id="IPR045018">
    <property type="entry name" value="Azg-like"/>
</dbReference>
<evidence type="ECO:0000313" key="9">
    <source>
        <dbReference type="Proteomes" id="UP000198642"/>
    </source>
</evidence>
<evidence type="ECO:0000256" key="7">
    <source>
        <dbReference type="SAM" id="Phobius"/>
    </source>
</evidence>
<feature type="transmembrane region" description="Helical" evidence="7">
    <location>
        <begin position="200"/>
        <end position="219"/>
    </location>
</feature>
<feature type="transmembrane region" description="Helical" evidence="7">
    <location>
        <begin position="379"/>
        <end position="399"/>
    </location>
</feature>
<organism evidence="8 9">
    <name type="scientific">Lentibacillus halodurans</name>
    <dbReference type="NCBI Taxonomy" id="237679"/>
    <lineage>
        <taxon>Bacteria</taxon>
        <taxon>Bacillati</taxon>
        <taxon>Bacillota</taxon>
        <taxon>Bacilli</taxon>
        <taxon>Bacillales</taxon>
        <taxon>Bacillaceae</taxon>
        <taxon>Lentibacillus</taxon>
    </lineage>
</organism>
<feature type="transmembrane region" description="Helical" evidence="7">
    <location>
        <begin position="53"/>
        <end position="72"/>
    </location>
</feature>
<feature type="transmembrane region" description="Helical" evidence="7">
    <location>
        <begin position="103"/>
        <end position="124"/>
    </location>
</feature>
<dbReference type="PANTHER" id="PTHR43337:SF1">
    <property type="entry name" value="XANTHINE_URACIL PERMEASE C887.17-RELATED"/>
    <property type="match status" value="1"/>
</dbReference>
<keyword evidence="5 7" id="KW-1133">Transmembrane helix</keyword>
<evidence type="ECO:0000256" key="1">
    <source>
        <dbReference type="ARBA" id="ARBA00004127"/>
    </source>
</evidence>
<keyword evidence="6 7" id="KW-0472">Membrane</keyword>
<keyword evidence="9" id="KW-1185">Reference proteome</keyword>
<evidence type="ECO:0000256" key="6">
    <source>
        <dbReference type="ARBA" id="ARBA00023136"/>
    </source>
</evidence>
<dbReference type="InterPro" id="IPR006043">
    <property type="entry name" value="NCS2"/>
</dbReference>
<dbReference type="Pfam" id="PF00860">
    <property type="entry name" value="Xan_ur_permease"/>
    <property type="match status" value="1"/>
</dbReference>
<dbReference type="GO" id="GO:0012505">
    <property type="term" value="C:endomembrane system"/>
    <property type="evidence" value="ECO:0007669"/>
    <property type="project" value="UniProtKB-SubCell"/>
</dbReference>
<dbReference type="GO" id="GO:0005345">
    <property type="term" value="F:purine nucleobase transmembrane transporter activity"/>
    <property type="evidence" value="ECO:0007669"/>
    <property type="project" value="TreeGrafter"/>
</dbReference>
<dbReference type="AlphaFoldDB" id="A0A1I0XLN6"/>
<evidence type="ECO:0000313" key="8">
    <source>
        <dbReference type="EMBL" id="SFB02029.1"/>
    </source>
</evidence>
<accession>A0A1I0XLN6</accession>
<evidence type="ECO:0000256" key="2">
    <source>
        <dbReference type="ARBA" id="ARBA00005697"/>
    </source>
</evidence>